<evidence type="ECO:0000313" key="3">
    <source>
        <dbReference type="Proteomes" id="UP000176005"/>
    </source>
</evidence>
<proteinExistence type="predicted"/>
<sequence length="230" mass="23170">MPLHALSAPAPASRSVLAALRSPAAAHRGRRPHGTSGADGPSLEIELPLPVHELTGSGLPYGASAGPSAAAATAATVTTAASPAAPATSVSRTRLTGWRFLLRAAGAPAGSPAVGAAETLLTPDGWAFAYFCGGPYVASAQRALKQAESLPGVHQPRLLSVPRLYMLTLWLHADTAADVAEGAPRPSDVLIPLSPAPPGIAAHVPRRADALLPVLTRRSGASAPLLSGGR</sequence>
<accession>A0A1E7L3W6</accession>
<organism evidence="2 3">
    <name type="scientific">Streptomyces nanshensis</name>
    <dbReference type="NCBI Taxonomy" id="518642"/>
    <lineage>
        <taxon>Bacteria</taxon>
        <taxon>Bacillati</taxon>
        <taxon>Actinomycetota</taxon>
        <taxon>Actinomycetes</taxon>
        <taxon>Kitasatosporales</taxon>
        <taxon>Streptomycetaceae</taxon>
        <taxon>Streptomyces</taxon>
    </lineage>
</organism>
<dbReference type="AlphaFoldDB" id="A0A1E7L3W6"/>
<name>A0A1E7L3W6_9ACTN</name>
<evidence type="ECO:0000313" key="2">
    <source>
        <dbReference type="EMBL" id="OEV10838.1"/>
    </source>
</evidence>
<dbReference type="PATRIC" id="fig|518642.10.peg.3543"/>
<dbReference type="RefSeq" id="WP_070017508.1">
    <property type="nucleotide sequence ID" value="NZ_LJGW01000266.1"/>
</dbReference>
<dbReference type="EMBL" id="LJGW01000266">
    <property type="protein sequence ID" value="OEV10838.1"/>
    <property type="molecule type" value="Genomic_DNA"/>
</dbReference>
<comment type="caution">
    <text evidence="2">The sequence shown here is derived from an EMBL/GenBank/DDBJ whole genome shotgun (WGS) entry which is preliminary data.</text>
</comment>
<evidence type="ECO:0000256" key="1">
    <source>
        <dbReference type="SAM" id="MobiDB-lite"/>
    </source>
</evidence>
<gene>
    <name evidence="2" type="ORF">AN218_15685</name>
</gene>
<reference evidence="2 3" key="1">
    <citation type="journal article" date="2016" name="Front. Microbiol.">
        <title>Comparative Genomics Analysis of Streptomyces Species Reveals Their Adaptation to the Marine Environment and Their Diversity at the Genomic Level.</title>
        <authorList>
            <person name="Tian X."/>
            <person name="Zhang Z."/>
            <person name="Yang T."/>
            <person name="Chen M."/>
            <person name="Li J."/>
            <person name="Chen F."/>
            <person name="Yang J."/>
            <person name="Li W."/>
            <person name="Zhang B."/>
            <person name="Zhang Z."/>
            <person name="Wu J."/>
            <person name="Zhang C."/>
            <person name="Long L."/>
            <person name="Xiao J."/>
        </authorList>
    </citation>
    <scope>NUCLEOTIDE SEQUENCE [LARGE SCALE GENOMIC DNA]</scope>
    <source>
        <strain evidence="2 3">SCSIO 10429</strain>
    </source>
</reference>
<keyword evidence="3" id="KW-1185">Reference proteome</keyword>
<feature type="region of interest" description="Disordered" evidence="1">
    <location>
        <begin position="22"/>
        <end position="44"/>
    </location>
</feature>
<protein>
    <submittedName>
        <fullName evidence="2">Uncharacterized protein</fullName>
    </submittedName>
</protein>
<dbReference type="Proteomes" id="UP000176005">
    <property type="component" value="Unassembled WGS sequence"/>
</dbReference>